<dbReference type="PANTHER" id="PTHR45714">
    <property type="entry name" value="HOMEOBOX-LEUCINE ZIPPER PROTEIN HAT14"/>
    <property type="match status" value="1"/>
</dbReference>
<dbReference type="PROSITE" id="PS00027">
    <property type="entry name" value="HOMEOBOX_1"/>
    <property type="match status" value="1"/>
</dbReference>
<dbReference type="RefSeq" id="XP_022921356.1">
    <property type="nucleotide sequence ID" value="XM_023065588.1"/>
</dbReference>
<keyword evidence="10" id="KW-0175">Coiled coil</keyword>
<dbReference type="InterPro" id="IPR017970">
    <property type="entry name" value="Homeobox_CS"/>
</dbReference>
<evidence type="ECO:0000256" key="2">
    <source>
        <dbReference type="ARBA" id="ARBA00006074"/>
    </source>
</evidence>
<dbReference type="AlphaFoldDB" id="A0A6J1E158"/>
<evidence type="ECO:0000256" key="5">
    <source>
        <dbReference type="ARBA" id="ARBA00023155"/>
    </source>
</evidence>
<feature type="coiled-coil region" evidence="10">
    <location>
        <begin position="145"/>
        <end position="179"/>
    </location>
</feature>
<dbReference type="GO" id="GO:0000981">
    <property type="term" value="F:DNA-binding transcription factor activity, RNA polymerase II-specific"/>
    <property type="evidence" value="ECO:0007669"/>
    <property type="project" value="InterPro"/>
</dbReference>
<dbReference type="SUPFAM" id="SSF46689">
    <property type="entry name" value="Homeodomain-like"/>
    <property type="match status" value="1"/>
</dbReference>
<evidence type="ECO:0000256" key="10">
    <source>
        <dbReference type="SAM" id="Coils"/>
    </source>
</evidence>
<dbReference type="CDD" id="cd00086">
    <property type="entry name" value="homeodomain"/>
    <property type="match status" value="1"/>
</dbReference>
<dbReference type="SMART" id="SM00389">
    <property type="entry name" value="HOX"/>
    <property type="match status" value="1"/>
</dbReference>
<reference evidence="13" key="1">
    <citation type="submission" date="2025-08" db="UniProtKB">
        <authorList>
            <consortium name="RefSeq"/>
        </authorList>
    </citation>
    <scope>IDENTIFICATION</scope>
    <source>
        <tissue evidence="13">Young leaves</tissue>
    </source>
</reference>
<dbReference type="GO" id="GO:0043565">
    <property type="term" value="F:sequence-specific DNA binding"/>
    <property type="evidence" value="ECO:0007669"/>
    <property type="project" value="InterPro"/>
</dbReference>
<comment type="similarity">
    <text evidence="2">Belongs to the HD-ZIP homeobox family. Class II subfamily.</text>
</comment>
<gene>
    <name evidence="13" type="primary">LOC111429651</name>
</gene>
<name>A0A6J1E158_CUCMO</name>
<dbReference type="SMART" id="SM00340">
    <property type="entry name" value="HALZ"/>
    <property type="match status" value="1"/>
</dbReference>
<dbReference type="KEGG" id="cmos:111429651"/>
<sequence>MGDQDELCNTRLGLALGFGDYVPKKMQKANKQPKFLSDLSFSLIPRQESAINMQLQANEPSKDSSFGISRDRSSTNYNCNAISGGLERERKKLRLSQEQLTLLEETFKLHTTLNLAQKLALAQQLNLKARQVEVWFQNRRARSKLKQTEVDCEFLKKYCERLKEENGRLKKELQELRSTKLGASQLYIQLPKAATLTICPSCDKTTRPAAAVEAHSPPQ</sequence>
<evidence type="ECO:0000256" key="7">
    <source>
        <dbReference type="ARBA" id="ARBA00023242"/>
    </source>
</evidence>
<evidence type="ECO:0000256" key="9">
    <source>
        <dbReference type="RuleBase" id="RU000682"/>
    </source>
</evidence>
<evidence type="ECO:0000256" key="1">
    <source>
        <dbReference type="ARBA" id="ARBA00004123"/>
    </source>
</evidence>
<dbReference type="PANTHER" id="PTHR45714:SF72">
    <property type="entry name" value="HOMEOBOX-LEUCINE ZIPPER PROTEIN HOX26-RELATED"/>
    <property type="match status" value="1"/>
</dbReference>
<keyword evidence="4 8" id="KW-0238">DNA-binding</keyword>
<dbReference type="InterPro" id="IPR050762">
    <property type="entry name" value="HD-ZIP_Homeobox_LZ_Class_II"/>
</dbReference>
<proteinExistence type="inferred from homology"/>
<evidence type="ECO:0000313" key="12">
    <source>
        <dbReference type="Proteomes" id="UP000504609"/>
    </source>
</evidence>
<feature type="DNA-binding region" description="Homeobox" evidence="8">
    <location>
        <begin position="88"/>
        <end position="147"/>
    </location>
</feature>
<dbReference type="InterPro" id="IPR009057">
    <property type="entry name" value="Homeodomain-like_sf"/>
</dbReference>
<keyword evidence="7 8" id="KW-0539">Nucleus</keyword>
<comment type="subcellular location">
    <subcellularLocation>
        <location evidence="1 8 9">Nucleus</location>
    </subcellularLocation>
</comment>
<evidence type="ECO:0000259" key="11">
    <source>
        <dbReference type="PROSITE" id="PS50071"/>
    </source>
</evidence>
<feature type="domain" description="Homeobox" evidence="11">
    <location>
        <begin position="86"/>
        <end position="146"/>
    </location>
</feature>
<evidence type="ECO:0000313" key="13">
    <source>
        <dbReference type="RefSeq" id="XP_022921356.1"/>
    </source>
</evidence>
<dbReference type="Gene3D" id="1.10.10.60">
    <property type="entry name" value="Homeodomain-like"/>
    <property type="match status" value="1"/>
</dbReference>
<dbReference type="GeneID" id="111429651"/>
<evidence type="ECO:0000256" key="3">
    <source>
        <dbReference type="ARBA" id="ARBA00023015"/>
    </source>
</evidence>
<organism evidence="12 13">
    <name type="scientific">Cucurbita moschata</name>
    <name type="common">Winter crookneck squash</name>
    <name type="synonym">Cucurbita pepo var. moschata</name>
    <dbReference type="NCBI Taxonomy" id="3662"/>
    <lineage>
        <taxon>Eukaryota</taxon>
        <taxon>Viridiplantae</taxon>
        <taxon>Streptophyta</taxon>
        <taxon>Embryophyta</taxon>
        <taxon>Tracheophyta</taxon>
        <taxon>Spermatophyta</taxon>
        <taxon>Magnoliopsida</taxon>
        <taxon>eudicotyledons</taxon>
        <taxon>Gunneridae</taxon>
        <taxon>Pentapetalae</taxon>
        <taxon>rosids</taxon>
        <taxon>fabids</taxon>
        <taxon>Cucurbitales</taxon>
        <taxon>Cucurbitaceae</taxon>
        <taxon>Cucurbiteae</taxon>
        <taxon>Cucurbita</taxon>
    </lineage>
</organism>
<evidence type="ECO:0000256" key="4">
    <source>
        <dbReference type="ARBA" id="ARBA00023125"/>
    </source>
</evidence>
<evidence type="ECO:0000256" key="8">
    <source>
        <dbReference type="PROSITE-ProRule" id="PRU00108"/>
    </source>
</evidence>
<dbReference type="GO" id="GO:0005634">
    <property type="term" value="C:nucleus"/>
    <property type="evidence" value="ECO:0007669"/>
    <property type="project" value="UniProtKB-SubCell"/>
</dbReference>
<keyword evidence="3" id="KW-0805">Transcription regulation</keyword>
<dbReference type="InterPro" id="IPR001356">
    <property type="entry name" value="HD"/>
</dbReference>
<dbReference type="PROSITE" id="PS50071">
    <property type="entry name" value="HOMEOBOX_2"/>
    <property type="match status" value="1"/>
</dbReference>
<keyword evidence="12" id="KW-1185">Reference proteome</keyword>
<keyword evidence="5 8" id="KW-0371">Homeobox</keyword>
<dbReference type="Pfam" id="PF02183">
    <property type="entry name" value="HALZ"/>
    <property type="match status" value="1"/>
</dbReference>
<keyword evidence="6" id="KW-0804">Transcription</keyword>
<evidence type="ECO:0000256" key="6">
    <source>
        <dbReference type="ARBA" id="ARBA00023163"/>
    </source>
</evidence>
<dbReference type="Pfam" id="PF00046">
    <property type="entry name" value="Homeodomain"/>
    <property type="match status" value="1"/>
</dbReference>
<dbReference type="InterPro" id="IPR003106">
    <property type="entry name" value="Leu_zip_homeo"/>
</dbReference>
<protein>
    <submittedName>
        <fullName evidence="13">Homeobox-leucine zipper protein ATHB-4-like isoform X1</fullName>
    </submittedName>
</protein>
<accession>A0A6J1E158</accession>
<dbReference type="Proteomes" id="UP000504609">
    <property type="component" value="Unplaced"/>
</dbReference>